<evidence type="ECO:0000256" key="1">
    <source>
        <dbReference type="SAM" id="Phobius"/>
    </source>
</evidence>
<name>A0AAE3XCI2_9DEIO</name>
<accession>A0AAE3XCI2</accession>
<dbReference type="RefSeq" id="WP_309855085.1">
    <property type="nucleotide sequence ID" value="NZ_JAVDQJ010000005.1"/>
</dbReference>
<keyword evidence="1" id="KW-0472">Membrane</keyword>
<gene>
    <name evidence="2" type="ORF">J2Y00_002084</name>
</gene>
<keyword evidence="1" id="KW-1133">Transmembrane helix</keyword>
<dbReference type="EMBL" id="JAVDQK010000004">
    <property type="protein sequence ID" value="MDR6218521.1"/>
    <property type="molecule type" value="Genomic_DNA"/>
</dbReference>
<organism evidence="2 3">
    <name type="scientific">Deinococcus soli</name>
    <name type="common">ex Cha et al. 2016</name>
    <dbReference type="NCBI Taxonomy" id="1309411"/>
    <lineage>
        <taxon>Bacteria</taxon>
        <taxon>Thermotogati</taxon>
        <taxon>Deinococcota</taxon>
        <taxon>Deinococci</taxon>
        <taxon>Deinococcales</taxon>
        <taxon>Deinococcaceae</taxon>
        <taxon>Deinococcus</taxon>
    </lineage>
</organism>
<protein>
    <submittedName>
        <fullName evidence="2">Uncharacterized protein</fullName>
    </submittedName>
</protein>
<proteinExistence type="predicted"/>
<evidence type="ECO:0000313" key="3">
    <source>
        <dbReference type="Proteomes" id="UP001185331"/>
    </source>
</evidence>
<dbReference type="AlphaFoldDB" id="A0AAE3XCI2"/>
<reference evidence="2" key="1">
    <citation type="submission" date="2023-07" db="EMBL/GenBank/DDBJ databases">
        <title>Sorghum-associated microbial communities from plants grown in Nebraska, USA.</title>
        <authorList>
            <person name="Schachtman D."/>
        </authorList>
    </citation>
    <scope>NUCLEOTIDE SEQUENCE</scope>
    <source>
        <strain evidence="2">BE330</strain>
    </source>
</reference>
<feature type="transmembrane region" description="Helical" evidence="1">
    <location>
        <begin position="20"/>
        <end position="51"/>
    </location>
</feature>
<dbReference type="Proteomes" id="UP001185331">
    <property type="component" value="Unassembled WGS sequence"/>
</dbReference>
<sequence>MNKFEQLKDFLSRYGYTALAVIAVPFVVIFALSGSMGCVFALTMFSLVMLLRKAHMIYQQLLRLEEVGVAIARKK</sequence>
<keyword evidence="1" id="KW-0812">Transmembrane</keyword>
<comment type="caution">
    <text evidence="2">The sequence shown here is derived from an EMBL/GenBank/DDBJ whole genome shotgun (WGS) entry which is preliminary data.</text>
</comment>
<evidence type="ECO:0000313" key="2">
    <source>
        <dbReference type="EMBL" id="MDR6218521.1"/>
    </source>
</evidence>